<keyword evidence="1" id="KW-0472">Membrane</keyword>
<evidence type="ECO:0000313" key="3">
    <source>
        <dbReference type="Proteomes" id="UP000026960"/>
    </source>
</evidence>
<dbReference type="Gene3D" id="2.120.10.30">
    <property type="entry name" value="TolB, C-terminal domain"/>
    <property type="match status" value="1"/>
</dbReference>
<dbReference type="InterPro" id="IPR011042">
    <property type="entry name" value="6-blade_b-propeller_TolB-like"/>
</dbReference>
<sequence length="269" mass="28033">MCGDCCGAGAGGAAEARAAGAGGGRKRGCMGTALALVALAAAAAVAVLEGTAGGVSYWDADGQRLLVSNFFGAGVSELRTKTKGKEKEEERVVLADPDVAGRVTLGLTVDAPRGRLLIVYADRIPRFGYSAVAVYELTSWRRLFLTRLDGPGDSTLADDVAVDDEGNAYVTDAKGNKIWKVSPEGEPLSVIKNATFSQRPGWINNLVGLNGIVYHPSGYLLVIGRYVGPAHRIGSSATVKDGDVYINHIIGFGLGKKTHVISKAAFAPL</sequence>
<reference evidence="2" key="2">
    <citation type="submission" date="2015-03" db="UniProtKB">
        <authorList>
            <consortium name="EnsemblPlants"/>
        </authorList>
    </citation>
    <scope>IDENTIFICATION</scope>
</reference>
<dbReference type="FunFam" id="2.120.10.30:FF:000175">
    <property type="entry name" value="Calcium-dependent phosphotriesterase superfamily protein"/>
    <property type="match status" value="1"/>
</dbReference>
<evidence type="ECO:0000256" key="1">
    <source>
        <dbReference type="SAM" id="Phobius"/>
    </source>
</evidence>
<dbReference type="PaxDb" id="65489-OBART10G11520.1"/>
<dbReference type="Proteomes" id="UP000026960">
    <property type="component" value="Chromosome 10"/>
</dbReference>
<proteinExistence type="predicted"/>
<dbReference type="eggNOG" id="ENOG502QQR3">
    <property type="taxonomic scope" value="Eukaryota"/>
</dbReference>
<feature type="transmembrane region" description="Helical" evidence="1">
    <location>
        <begin position="33"/>
        <end position="58"/>
    </location>
</feature>
<dbReference type="EnsemblPlants" id="OBART10G11520.1">
    <property type="protein sequence ID" value="OBART10G11520.1"/>
    <property type="gene ID" value="OBART10G11520"/>
</dbReference>
<keyword evidence="3" id="KW-1185">Reference proteome</keyword>
<dbReference type="HOGENOM" id="CLU_045463_1_0_1"/>
<dbReference type="InterPro" id="IPR053224">
    <property type="entry name" value="Sensory_adhesion_molecule"/>
</dbReference>
<reference evidence="2" key="1">
    <citation type="journal article" date="2009" name="Rice">
        <title>De Novo Next Generation Sequencing of Plant Genomes.</title>
        <authorList>
            <person name="Rounsley S."/>
            <person name="Marri P.R."/>
            <person name="Yu Y."/>
            <person name="He R."/>
            <person name="Sisneros N."/>
            <person name="Goicoechea J.L."/>
            <person name="Lee S.J."/>
            <person name="Angelova A."/>
            <person name="Kudrna D."/>
            <person name="Luo M."/>
            <person name="Affourtit J."/>
            <person name="Desany B."/>
            <person name="Knight J."/>
            <person name="Niazi F."/>
            <person name="Egholm M."/>
            <person name="Wing R.A."/>
        </authorList>
    </citation>
    <scope>NUCLEOTIDE SEQUENCE [LARGE SCALE GENOMIC DNA]</scope>
    <source>
        <strain evidence="2">cv. IRGC 105608</strain>
    </source>
</reference>
<protein>
    <recommendedName>
        <fullName evidence="4">SMP-30/Gluconolactonase/LRE-like region domain-containing protein</fullName>
    </recommendedName>
</protein>
<dbReference type="AlphaFoldDB" id="A0A0D3HE50"/>
<evidence type="ECO:0008006" key="4">
    <source>
        <dbReference type="Google" id="ProtNLM"/>
    </source>
</evidence>
<evidence type="ECO:0000313" key="2">
    <source>
        <dbReference type="EnsemblPlants" id="OBART10G11520.1"/>
    </source>
</evidence>
<dbReference type="Gramene" id="OBART10G11520.1">
    <property type="protein sequence ID" value="OBART10G11520.1"/>
    <property type="gene ID" value="OBART10G11520"/>
</dbReference>
<dbReference type="GO" id="GO:0005783">
    <property type="term" value="C:endoplasmic reticulum"/>
    <property type="evidence" value="ECO:0007669"/>
    <property type="project" value="TreeGrafter"/>
</dbReference>
<name>A0A0D3HE50_9ORYZ</name>
<keyword evidence="1" id="KW-1133">Transmembrane helix</keyword>
<keyword evidence="1" id="KW-0812">Transmembrane</keyword>
<dbReference type="PANTHER" id="PTHR31460:SF0">
    <property type="entry name" value="CALCIUM-DEPENDENT PHOSPHOTRIESTERASE SUPERFAMILY PROTEIN-RELATED"/>
    <property type="match status" value="1"/>
</dbReference>
<accession>A0A0D3HE50</accession>
<dbReference type="PANTHER" id="PTHR31460">
    <property type="match status" value="1"/>
</dbReference>
<dbReference type="SUPFAM" id="SSF63829">
    <property type="entry name" value="Calcium-dependent phosphotriesterase"/>
    <property type="match status" value="1"/>
</dbReference>
<organism evidence="2">
    <name type="scientific">Oryza barthii</name>
    <dbReference type="NCBI Taxonomy" id="65489"/>
    <lineage>
        <taxon>Eukaryota</taxon>
        <taxon>Viridiplantae</taxon>
        <taxon>Streptophyta</taxon>
        <taxon>Embryophyta</taxon>
        <taxon>Tracheophyta</taxon>
        <taxon>Spermatophyta</taxon>
        <taxon>Magnoliopsida</taxon>
        <taxon>Liliopsida</taxon>
        <taxon>Poales</taxon>
        <taxon>Poaceae</taxon>
        <taxon>BOP clade</taxon>
        <taxon>Oryzoideae</taxon>
        <taxon>Oryzeae</taxon>
        <taxon>Oryzinae</taxon>
        <taxon>Oryza</taxon>
    </lineage>
</organism>